<dbReference type="InterPro" id="IPR006674">
    <property type="entry name" value="HD_domain"/>
</dbReference>
<dbReference type="Pfam" id="PF01966">
    <property type="entry name" value="HD"/>
    <property type="match status" value="1"/>
</dbReference>
<dbReference type="OrthoDB" id="409121at2759"/>
<reference evidence="2 3" key="1">
    <citation type="journal article" date="2012" name="PLoS Pathog.">
        <title>Diverse lifestyles and strategies of plant pathogenesis encoded in the genomes of eighteen Dothideomycetes fungi.</title>
        <authorList>
            <person name="Ohm R.A."/>
            <person name="Feau N."/>
            <person name="Henrissat B."/>
            <person name="Schoch C.L."/>
            <person name="Horwitz B.A."/>
            <person name="Barry K.W."/>
            <person name="Condon B.J."/>
            <person name="Copeland A.C."/>
            <person name="Dhillon B."/>
            <person name="Glaser F."/>
            <person name="Hesse C.N."/>
            <person name="Kosti I."/>
            <person name="LaButti K."/>
            <person name="Lindquist E.A."/>
            <person name="Lucas S."/>
            <person name="Salamov A.A."/>
            <person name="Bradshaw R.E."/>
            <person name="Ciuffetti L."/>
            <person name="Hamelin R.C."/>
            <person name="Kema G.H.J."/>
            <person name="Lawrence C."/>
            <person name="Scott J.A."/>
            <person name="Spatafora J.W."/>
            <person name="Turgeon B.G."/>
            <person name="de Wit P.J.G.M."/>
            <person name="Zhong S."/>
            <person name="Goodwin S.B."/>
            <person name="Grigoriev I.V."/>
        </authorList>
    </citation>
    <scope>NUCLEOTIDE SEQUENCE [LARGE SCALE GENOMIC DNA]</scope>
    <source>
        <strain evidence="2 3">SO2202</strain>
    </source>
</reference>
<dbReference type="eggNOG" id="ENOG502QTPD">
    <property type="taxonomic scope" value="Eukaryota"/>
</dbReference>
<gene>
    <name evidence="2" type="ORF">SEPMUDRAFT_148281</name>
</gene>
<dbReference type="InterPro" id="IPR003607">
    <property type="entry name" value="HD/PDEase_dom"/>
</dbReference>
<evidence type="ECO:0000259" key="1">
    <source>
        <dbReference type="PROSITE" id="PS51831"/>
    </source>
</evidence>
<protein>
    <submittedName>
        <fullName evidence="2">Cyanamide hydratase</fullName>
    </submittedName>
</protein>
<keyword evidence="3" id="KW-1185">Reference proteome</keyword>
<sequence>MSKESPITAFGWHEVPRNRSNIPSAAEANTIPTELTFDTIWPQTKLVQQAQAHVKALLPQETYNHSLRVYSYGHTIVTQHFPSWLHQTSPDLFFETWALTCLFHDIGTTPANRTSTHLSFEFQGGFIALQELQKFHAPQSQAESVCEAIIRHQDPGETGTISRMGQLVQIATELDNMGWQAYLVHPRVIEQVVRQYPRLKWSACFSQAIQAELDAKPWCHTTAIPGFKEAVANNEVMKSYD</sequence>
<proteinExistence type="predicted"/>
<dbReference type="GeneID" id="27901959"/>
<dbReference type="OMA" id="PWAHTTH"/>
<organism evidence="2 3">
    <name type="scientific">Sphaerulina musiva (strain SO2202)</name>
    <name type="common">Poplar stem canker fungus</name>
    <name type="synonym">Septoria musiva</name>
    <dbReference type="NCBI Taxonomy" id="692275"/>
    <lineage>
        <taxon>Eukaryota</taxon>
        <taxon>Fungi</taxon>
        <taxon>Dikarya</taxon>
        <taxon>Ascomycota</taxon>
        <taxon>Pezizomycotina</taxon>
        <taxon>Dothideomycetes</taxon>
        <taxon>Dothideomycetidae</taxon>
        <taxon>Mycosphaerellales</taxon>
        <taxon>Mycosphaerellaceae</taxon>
        <taxon>Sphaerulina</taxon>
    </lineage>
</organism>
<dbReference type="InterPro" id="IPR017771">
    <property type="entry name" value="Cyanamide_hydratase_HD"/>
</dbReference>
<dbReference type="Gene3D" id="1.10.3210.10">
    <property type="entry name" value="Hypothetical protein af1432"/>
    <property type="match status" value="1"/>
</dbReference>
<dbReference type="NCBIfam" id="TIGR03401">
    <property type="entry name" value="cyanamide_fam"/>
    <property type="match status" value="1"/>
</dbReference>
<dbReference type="SUPFAM" id="SSF109604">
    <property type="entry name" value="HD-domain/PDEase-like"/>
    <property type="match status" value="1"/>
</dbReference>
<dbReference type="AlphaFoldDB" id="M3CLF3"/>
<feature type="domain" description="HD" evidence="1">
    <location>
        <begin position="62"/>
        <end position="177"/>
    </location>
</feature>
<dbReference type="PROSITE" id="PS51831">
    <property type="entry name" value="HD"/>
    <property type="match status" value="1"/>
</dbReference>
<dbReference type="HOGENOM" id="CLU_079935_0_0_1"/>
<dbReference type="Proteomes" id="UP000016931">
    <property type="component" value="Unassembled WGS sequence"/>
</dbReference>
<name>M3CLF3_SPHMS</name>
<dbReference type="STRING" id="692275.M3CLF3"/>
<dbReference type="PANTHER" id="PTHR35569">
    <property type="entry name" value="CYANAMIDE HYDRATASE DDI2-RELATED"/>
    <property type="match status" value="1"/>
</dbReference>
<evidence type="ECO:0000313" key="3">
    <source>
        <dbReference type="Proteomes" id="UP000016931"/>
    </source>
</evidence>
<evidence type="ECO:0000313" key="2">
    <source>
        <dbReference type="EMBL" id="EMF14623.1"/>
    </source>
</evidence>
<dbReference type="CDD" id="cd00077">
    <property type="entry name" value="HDc"/>
    <property type="match status" value="1"/>
</dbReference>
<dbReference type="PANTHER" id="PTHR35569:SF1">
    <property type="entry name" value="CYANAMIDE HYDRATASE DDI2-RELATED"/>
    <property type="match status" value="1"/>
</dbReference>
<dbReference type="EMBL" id="KB456262">
    <property type="protein sequence ID" value="EMF14623.1"/>
    <property type="molecule type" value="Genomic_DNA"/>
</dbReference>
<dbReference type="RefSeq" id="XP_016762744.1">
    <property type="nucleotide sequence ID" value="XM_016904822.1"/>
</dbReference>
<accession>M3CLF3</accession>